<gene>
    <name evidence="2" type="ORF">AUR64_13485</name>
</gene>
<reference evidence="2 3" key="1">
    <citation type="submission" date="2015-12" db="EMBL/GenBank/DDBJ databases">
        <title>Haloprofundus marisrubri gen. nov., sp. nov., an extremely halophilic archaeon isolated from the Discovery deep brine-seawater interface in the Red Sea.</title>
        <authorList>
            <person name="Zhang G."/>
            <person name="Stingl U."/>
            <person name="Rashid M."/>
        </authorList>
    </citation>
    <scope>NUCLEOTIDE SEQUENCE [LARGE SCALE GENOMIC DNA]</scope>
    <source>
        <strain evidence="2 3">SB9</strain>
    </source>
</reference>
<dbReference type="OrthoDB" id="206493at2157"/>
<dbReference type="EMBL" id="LOPU01000029">
    <property type="protein sequence ID" value="KTG08826.1"/>
    <property type="molecule type" value="Genomic_DNA"/>
</dbReference>
<evidence type="ECO:0000313" key="2">
    <source>
        <dbReference type="EMBL" id="KTG08826.1"/>
    </source>
</evidence>
<feature type="transmembrane region" description="Helical" evidence="1">
    <location>
        <begin position="333"/>
        <end position="353"/>
    </location>
</feature>
<feature type="transmembrane region" description="Helical" evidence="1">
    <location>
        <begin position="158"/>
        <end position="181"/>
    </location>
</feature>
<dbReference type="Proteomes" id="UP000054387">
    <property type="component" value="Unassembled WGS sequence"/>
</dbReference>
<keyword evidence="3" id="KW-1185">Reference proteome</keyword>
<feature type="transmembrane region" description="Helical" evidence="1">
    <location>
        <begin position="63"/>
        <end position="82"/>
    </location>
</feature>
<feature type="transmembrane region" description="Helical" evidence="1">
    <location>
        <begin position="435"/>
        <end position="459"/>
    </location>
</feature>
<comment type="caution">
    <text evidence="2">The sequence shown here is derived from an EMBL/GenBank/DDBJ whole genome shotgun (WGS) entry which is preliminary data.</text>
</comment>
<feature type="transmembrane region" description="Helical" evidence="1">
    <location>
        <begin position="395"/>
        <end position="414"/>
    </location>
</feature>
<keyword evidence="1" id="KW-1133">Transmembrane helix</keyword>
<dbReference type="RefSeq" id="WP_058581978.1">
    <property type="nucleotide sequence ID" value="NZ_LOPU01000029.1"/>
</dbReference>
<feature type="transmembrane region" description="Helical" evidence="1">
    <location>
        <begin position="218"/>
        <end position="236"/>
    </location>
</feature>
<feature type="transmembrane region" description="Helical" evidence="1">
    <location>
        <begin position="295"/>
        <end position="313"/>
    </location>
</feature>
<feature type="transmembrane region" description="Helical" evidence="1">
    <location>
        <begin position="248"/>
        <end position="275"/>
    </location>
</feature>
<accession>A0A0W1R5Z6</accession>
<dbReference type="AlphaFoldDB" id="A0A0W1R5Z6"/>
<name>A0A0W1R5Z6_9EURY</name>
<dbReference type="Pfam" id="PF24363">
    <property type="entry name" value="DUF7519"/>
    <property type="match status" value="1"/>
</dbReference>
<feature type="transmembrane region" description="Helical" evidence="1">
    <location>
        <begin position="471"/>
        <end position="490"/>
    </location>
</feature>
<feature type="transmembrane region" description="Helical" evidence="1">
    <location>
        <begin position="127"/>
        <end position="152"/>
    </location>
</feature>
<organism evidence="2 3">
    <name type="scientific">Haloprofundus marisrubri</name>
    <dbReference type="NCBI Taxonomy" id="1514971"/>
    <lineage>
        <taxon>Archaea</taxon>
        <taxon>Methanobacteriati</taxon>
        <taxon>Methanobacteriota</taxon>
        <taxon>Stenosarchaea group</taxon>
        <taxon>Halobacteria</taxon>
        <taxon>Halobacteriales</taxon>
        <taxon>Haloferacaceae</taxon>
        <taxon>Haloprofundus</taxon>
    </lineage>
</organism>
<dbReference type="InterPro" id="IPR055941">
    <property type="entry name" value="DUF7519"/>
</dbReference>
<feature type="transmembrane region" description="Helical" evidence="1">
    <location>
        <begin position="88"/>
        <end position="106"/>
    </location>
</feature>
<evidence type="ECO:0000313" key="3">
    <source>
        <dbReference type="Proteomes" id="UP000054387"/>
    </source>
</evidence>
<evidence type="ECO:0000256" key="1">
    <source>
        <dbReference type="SAM" id="Phobius"/>
    </source>
</evidence>
<feature type="transmembrane region" description="Helical" evidence="1">
    <location>
        <begin position="20"/>
        <end position="51"/>
    </location>
</feature>
<dbReference type="STRING" id="1514971.AUR64_13485"/>
<feature type="transmembrane region" description="Helical" evidence="1">
    <location>
        <begin position="365"/>
        <end position="389"/>
    </location>
</feature>
<proteinExistence type="predicted"/>
<keyword evidence="1" id="KW-0472">Membrane</keyword>
<sequence>MTDLDRRPTQFGSRVAVAVATVAALVVCTAAGAPLAGILAVVGVLGGTWAVERVDGETNVERATGSVALVASTLSVATGVLLSARSNGGLAVALVASAVLATALNARVDMERESVKPAESALDHSALLVGFGVLAAAAYHLNLGWVVLLAVAGTASGVHAAGTLAQFVSLQVLALVVALLLPRALSTLDSWLPGEPASDNFGFLERVGLELSDVPRSYWALLAAQVLVLLVGSQLFDQFLDLLSVLGTGIRLLLGSGVLHAPLAGFAAAAGGVLLAELLRRGLVAWGGNYPPKTLGYAAGGVVTVVVVSLALAVPQISAATRGAFGGQAWTDLGAATVVLFAVGVILAAAAFLERFVSTTAWLPFSPVLPVHGVGFAAAGGLLFVGTVAAAEADAHPLVVVGGIAASIFVWDAGDYAARLGRELGRGAETRRAELVHLTGSALVGLVGLAVTTIVLYGVGPASVPGGEGTAIVALFSALAALGVLVWLLVSDDDESAA</sequence>
<protein>
    <submittedName>
        <fullName evidence="2">Uncharacterized protein</fullName>
    </submittedName>
</protein>
<keyword evidence="1" id="KW-0812">Transmembrane</keyword>